<proteinExistence type="predicted"/>
<accession>A0A0P1F0X3</accession>
<dbReference type="AlphaFoldDB" id="A0A0P1F0X3"/>
<organism evidence="1 2">
    <name type="scientific">Thalassobacter stenotrophicus</name>
    <dbReference type="NCBI Taxonomy" id="266809"/>
    <lineage>
        <taxon>Bacteria</taxon>
        <taxon>Pseudomonadati</taxon>
        <taxon>Pseudomonadota</taxon>
        <taxon>Alphaproteobacteria</taxon>
        <taxon>Rhodobacterales</taxon>
        <taxon>Roseobacteraceae</taxon>
        <taxon>Thalassobacter</taxon>
    </lineage>
</organism>
<dbReference type="RefSeq" id="WP_058123944.1">
    <property type="nucleotide sequence ID" value="NZ_CYRX01000031.1"/>
</dbReference>
<dbReference type="EMBL" id="CYRX01000031">
    <property type="protein sequence ID" value="CUH61125.1"/>
    <property type="molecule type" value="Genomic_DNA"/>
</dbReference>
<sequence>MTEMLLTSGAGGAPGVETRWHFAAMPRVDTGGAAPRFDEDIRMWQLERRRARMAPPAAWSVRAQVEAACMSPLITRPASLSGAA</sequence>
<gene>
    <name evidence="1" type="ORF">THS5294_02426</name>
</gene>
<protein>
    <submittedName>
        <fullName evidence="1">Uncharacterized protein</fullName>
    </submittedName>
</protein>
<dbReference type="Proteomes" id="UP000051298">
    <property type="component" value="Unassembled WGS sequence"/>
</dbReference>
<evidence type="ECO:0000313" key="2">
    <source>
        <dbReference type="Proteomes" id="UP000051298"/>
    </source>
</evidence>
<reference evidence="1 2" key="1">
    <citation type="submission" date="2015-09" db="EMBL/GenBank/DDBJ databases">
        <authorList>
            <consortium name="Swine Surveillance"/>
        </authorList>
    </citation>
    <scope>NUCLEOTIDE SEQUENCE [LARGE SCALE GENOMIC DNA]</scope>
    <source>
        <strain evidence="1 2">CECT 5294</strain>
    </source>
</reference>
<name>A0A0P1F0X3_9RHOB</name>
<evidence type="ECO:0000313" key="1">
    <source>
        <dbReference type="EMBL" id="CUH61125.1"/>
    </source>
</evidence>